<sequence length="131" mass="14223">MNLNLDPTDPTPLWSQLAQRLRELVATGRLAPGDPVPSVRVLARQLTLNPATVSKALQALVAEGVFTVRRGEGTFVAPDPPRMSDQQRRQALAKAAFGYAVQARTLRASLGEAQDALAQQWAQLDQNRGEP</sequence>
<proteinExistence type="predicted"/>
<keyword evidence="2" id="KW-0238">DNA-binding</keyword>
<accession>A0A062XKU7</accession>
<name>A0A062XKU7_9BACT</name>
<dbReference type="STRING" id="1312852.EG19_07315"/>
<reference evidence="5 6" key="1">
    <citation type="submission" date="2014-04" db="EMBL/GenBank/DDBJ databases">
        <title>The Genome Sequence of Thermoanaerobaculum aquaticum MP-01, The First Cultivated Group 23 Acidobacterium.</title>
        <authorList>
            <person name="Stamps B.W."/>
            <person name="Losey N.A."/>
            <person name="Lawson P.A."/>
            <person name="Stevenson B.S."/>
        </authorList>
    </citation>
    <scope>NUCLEOTIDE SEQUENCE [LARGE SCALE GENOMIC DNA]</scope>
    <source>
        <strain evidence="5 6">MP-01</strain>
    </source>
</reference>
<dbReference type="OrthoDB" id="163333at2"/>
<dbReference type="AlphaFoldDB" id="A0A062XKU7"/>
<dbReference type="PROSITE" id="PS50949">
    <property type="entry name" value="HTH_GNTR"/>
    <property type="match status" value="1"/>
</dbReference>
<dbReference type="InterPro" id="IPR000524">
    <property type="entry name" value="Tscrpt_reg_HTH_GntR"/>
</dbReference>
<feature type="domain" description="HTH gntR-type" evidence="4">
    <location>
        <begin position="11"/>
        <end position="79"/>
    </location>
</feature>
<organism evidence="5 6">
    <name type="scientific">Thermoanaerobaculum aquaticum</name>
    <dbReference type="NCBI Taxonomy" id="1312852"/>
    <lineage>
        <taxon>Bacteria</taxon>
        <taxon>Pseudomonadati</taxon>
        <taxon>Acidobacteriota</taxon>
        <taxon>Thermoanaerobaculia</taxon>
        <taxon>Thermoanaerobaculales</taxon>
        <taxon>Thermoanaerobaculaceae</taxon>
        <taxon>Thermoanaerobaculum</taxon>
    </lineage>
</organism>
<keyword evidence="1" id="KW-0805">Transcription regulation</keyword>
<dbReference type="PANTHER" id="PTHR38445:SF9">
    <property type="entry name" value="HTH-TYPE TRANSCRIPTIONAL REPRESSOR YTRA"/>
    <property type="match status" value="1"/>
</dbReference>
<dbReference type="CDD" id="cd07377">
    <property type="entry name" value="WHTH_GntR"/>
    <property type="match status" value="1"/>
</dbReference>
<protein>
    <recommendedName>
        <fullName evidence="4">HTH gntR-type domain-containing protein</fullName>
    </recommendedName>
</protein>
<dbReference type="InterPro" id="IPR036390">
    <property type="entry name" value="WH_DNA-bd_sf"/>
</dbReference>
<dbReference type="Pfam" id="PF00392">
    <property type="entry name" value="GntR"/>
    <property type="match status" value="1"/>
</dbReference>
<dbReference type="GO" id="GO:0003700">
    <property type="term" value="F:DNA-binding transcription factor activity"/>
    <property type="evidence" value="ECO:0007669"/>
    <property type="project" value="InterPro"/>
</dbReference>
<dbReference type="EMBL" id="JMFG01000027">
    <property type="protein sequence ID" value="KDA53177.1"/>
    <property type="molecule type" value="Genomic_DNA"/>
</dbReference>
<dbReference type="SMART" id="SM00345">
    <property type="entry name" value="HTH_GNTR"/>
    <property type="match status" value="1"/>
</dbReference>
<evidence type="ECO:0000256" key="3">
    <source>
        <dbReference type="ARBA" id="ARBA00023163"/>
    </source>
</evidence>
<comment type="caution">
    <text evidence="5">The sequence shown here is derived from an EMBL/GenBank/DDBJ whole genome shotgun (WGS) entry which is preliminary data.</text>
</comment>
<gene>
    <name evidence="5" type="ORF">EG19_07315</name>
</gene>
<dbReference type="Gene3D" id="1.10.10.10">
    <property type="entry name" value="Winged helix-like DNA-binding domain superfamily/Winged helix DNA-binding domain"/>
    <property type="match status" value="1"/>
</dbReference>
<keyword evidence="3" id="KW-0804">Transcription</keyword>
<dbReference type="RefSeq" id="WP_053335211.1">
    <property type="nucleotide sequence ID" value="NZ_JMFG01000027.1"/>
</dbReference>
<evidence type="ECO:0000259" key="4">
    <source>
        <dbReference type="PROSITE" id="PS50949"/>
    </source>
</evidence>
<evidence type="ECO:0000256" key="2">
    <source>
        <dbReference type="ARBA" id="ARBA00023125"/>
    </source>
</evidence>
<dbReference type="GO" id="GO:0003677">
    <property type="term" value="F:DNA binding"/>
    <property type="evidence" value="ECO:0007669"/>
    <property type="project" value="UniProtKB-KW"/>
</dbReference>
<dbReference type="SUPFAM" id="SSF46785">
    <property type="entry name" value="Winged helix' DNA-binding domain"/>
    <property type="match status" value="1"/>
</dbReference>
<evidence type="ECO:0000313" key="5">
    <source>
        <dbReference type="EMBL" id="KDA53177.1"/>
    </source>
</evidence>
<dbReference type="PANTHER" id="PTHR38445">
    <property type="entry name" value="HTH-TYPE TRANSCRIPTIONAL REPRESSOR YTRA"/>
    <property type="match status" value="1"/>
</dbReference>
<dbReference type="Proteomes" id="UP000027284">
    <property type="component" value="Unassembled WGS sequence"/>
</dbReference>
<evidence type="ECO:0000313" key="6">
    <source>
        <dbReference type="Proteomes" id="UP000027284"/>
    </source>
</evidence>
<evidence type="ECO:0000256" key="1">
    <source>
        <dbReference type="ARBA" id="ARBA00023015"/>
    </source>
</evidence>
<keyword evidence="6" id="KW-1185">Reference proteome</keyword>
<dbReference type="InterPro" id="IPR036388">
    <property type="entry name" value="WH-like_DNA-bd_sf"/>
</dbReference>